<comment type="caution">
    <text evidence="1">The sequence shown here is derived from an EMBL/GenBank/DDBJ whole genome shotgun (WGS) entry which is preliminary data.</text>
</comment>
<name>A0A699QLD6_TANCI</name>
<organism evidence="1">
    <name type="scientific">Tanacetum cinerariifolium</name>
    <name type="common">Dalmatian daisy</name>
    <name type="synonym">Chrysanthemum cinerariifolium</name>
    <dbReference type="NCBI Taxonomy" id="118510"/>
    <lineage>
        <taxon>Eukaryota</taxon>
        <taxon>Viridiplantae</taxon>
        <taxon>Streptophyta</taxon>
        <taxon>Embryophyta</taxon>
        <taxon>Tracheophyta</taxon>
        <taxon>Spermatophyta</taxon>
        <taxon>Magnoliopsida</taxon>
        <taxon>eudicotyledons</taxon>
        <taxon>Gunneridae</taxon>
        <taxon>Pentapetalae</taxon>
        <taxon>asterids</taxon>
        <taxon>campanulids</taxon>
        <taxon>Asterales</taxon>
        <taxon>Asteraceae</taxon>
        <taxon>Asteroideae</taxon>
        <taxon>Anthemideae</taxon>
        <taxon>Anthemidinae</taxon>
        <taxon>Tanacetum</taxon>
    </lineage>
</organism>
<gene>
    <name evidence="1" type="ORF">Tci_843757</name>
</gene>
<accession>A0A699QLD6</accession>
<sequence length="233" mass="25924">LQAQLGDLKGKSKDTSDTIYENAKLKGQLFDKVSDQKDITCGKSVNTKFAKQSILGKSPKVGETHALSKPDTLNSTPIPQESKVVKNDKVIAPGMFRINPFKAFRVDKFVPNKHVKASVRTKPIPVSQPHVITQNDVKSKTNGFFPTDVKSTTKTRRQLLRNNPKDDKAPSKSKSSRLLNNIEKIEENHRNLLSSSNKKHVSSECNNVKLATQNIYSKVVCAMCKQCLISVNH</sequence>
<dbReference type="AlphaFoldDB" id="A0A699QLD6"/>
<proteinExistence type="predicted"/>
<feature type="non-terminal residue" evidence="1">
    <location>
        <position position="1"/>
    </location>
</feature>
<feature type="non-terminal residue" evidence="1">
    <location>
        <position position="233"/>
    </location>
</feature>
<protein>
    <submittedName>
        <fullName evidence="1">Uncharacterized protein</fullName>
    </submittedName>
</protein>
<dbReference type="EMBL" id="BKCJ011034892">
    <property type="protein sequence ID" value="GFC71787.1"/>
    <property type="molecule type" value="Genomic_DNA"/>
</dbReference>
<evidence type="ECO:0000313" key="1">
    <source>
        <dbReference type="EMBL" id="GFC71787.1"/>
    </source>
</evidence>
<reference evidence="1" key="1">
    <citation type="journal article" date="2019" name="Sci. Rep.">
        <title>Draft genome of Tanacetum cinerariifolium, the natural source of mosquito coil.</title>
        <authorList>
            <person name="Yamashiro T."/>
            <person name="Shiraishi A."/>
            <person name="Satake H."/>
            <person name="Nakayama K."/>
        </authorList>
    </citation>
    <scope>NUCLEOTIDE SEQUENCE</scope>
</reference>